<comment type="similarity">
    <text evidence="1 3">Belongs to the short-chain dehydrogenases/reductases (SDR) family.</text>
</comment>
<reference evidence="6 7" key="1">
    <citation type="submission" date="2019-04" db="EMBL/GenBank/DDBJ databases">
        <title>Streptomyces lasaliensis sp. nov., an Actinomycete isolated from soil which produces the polyether antibiotic lasalocid.</title>
        <authorList>
            <person name="Erwin G."/>
            <person name="Haber C."/>
        </authorList>
    </citation>
    <scope>NUCLEOTIDE SEQUENCE [LARGE SCALE GENOMIC DNA]</scope>
    <source>
        <strain evidence="6 7">X-537</strain>
    </source>
</reference>
<dbReference type="InterPro" id="IPR057326">
    <property type="entry name" value="KR_dom"/>
</dbReference>
<proteinExistence type="inferred from homology"/>
<dbReference type="GO" id="GO:0016020">
    <property type="term" value="C:membrane"/>
    <property type="evidence" value="ECO:0007669"/>
    <property type="project" value="TreeGrafter"/>
</dbReference>
<dbReference type="Gene3D" id="3.40.50.720">
    <property type="entry name" value="NAD(P)-binding Rossmann-like Domain"/>
    <property type="match status" value="1"/>
</dbReference>
<evidence type="ECO:0000256" key="3">
    <source>
        <dbReference type="RuleBase" id="RU000363"/>
    </source>
</evidence>
<name>A0A4U5WPR6_STRLS</name>
<dbReference type="SUPFAM" id="SSF51735">
    <property type="entry name" value="NAD(P)-binding Rossmann-fold domains"/>
    <property type="match status" value="1"/>
</dbReference>
<evidence type="ECO:0000256" key="2">
    <source>
        <dbReference type="ARBA" id="ARBA00023002"/>
    </source>
</evidence>
<dbReference type="Pfam" id="PF00106">
    <property type="entry name" value="adh_short"/>
    <property type="match status" value="1"/>
</dbReference>
<dbReference type="PRINTS" id="PR00080">
    <property type="entry name" value="SDRFAMILY"/>
</dbReference>
<dbReference type="PANTHER" id="PTHR44196:SF1">
    <property type="entry name" value="DEHYDROGENASE_REDUCTASE SDR FAMILY MEMBER 7B"/>
    <property type="match status" value="1"/>
</dbReference>
<dbReference type="EMBL" id="SZNQ01000001">
    <property type="protein sequence ID" value="TKT04169.1"/>
    <property type="molecule type" value="Genomic_DNA"/>
</dbReference>
<dbReference type="InterPro" id="IPR020904">
    <property type="entry name" value="Sc_DH/Rdtase_CS"/>
</dbReference>
<dbReference type="InterPro" id="IPR036291">
    <property type="entry name" value="NAD(P)-bd_dom_sf"/>
</dbReference>
<feature type="domain" description="Ketoreductase" evidence="5">
    <location>
        <begin position="38"/>
        <end position="218"/>
    </location>
</feature>
<dbReference type="RefSeq" id="WP_137309999.1">
    <property type="nucleotide sequence ID" value="NZ_SZNQ01000001.1"/>
</dbReference>
<dbReference type="InterPro" id="IPR002347">
    <property type="entry name" value="SDR_fam"/>
</dbReference>
<organism evidence="6 7">
    <name type="scientific">Streptomyces lasalocidi</name>
    <name type="common">Streptomyces lasaliensis</name>
    <dbReference type="NCBI Taxonomy" id="324833"/>
    <lineage>
        <taxon>Bacteria</taxon>
        <taxon>Bacillati</taxon>
        <taxon>Actinomycetota</taxon>
        <taxon>Actinomycetes</taxon>
        <taxon>Kitasatosporales</taxon>
        <taxon>Streptomycetaceae</taxon>
        <taxon>Streptomyces</taxon>
    </lineage>
</organism>
<evidence type="ECO:0000256" key="1">
    <source>
        <dbReference type="ARBA" id="ARBA00006484"/>
    </source>
</evidence>
<dbReference type="PRINTS" id="PR00081">
    <property type="entry name" value="GDHRDH"/>
</dbReference>
<feature type="region of interest" description="Disordered" evidence="4">
    <location>
        <begin position="1"/>
        <end position="29"/>
    </location>
</feature>
<dbReference type="GO" id="GO:0016491">
    <property type="term" value="F:oxidoreductase activity"/>
    <property type="evidence" value="ECO:0007669"/>
    <property type="project" value="UniProtKB-KW"/>
</dbReference>
<dbReference type="PROSITE" id="PS00061">
    <property type="entry name" value="ADH_SHORT"/>
    <property type="match status" value="1"/>
</dbReference>
<sequence>MSHAMSGPRSAPAVPPSEPLPASGPAPAAGAGVSGYRGTALVTGASSGIGAAVVRRLAAEGGWRLVLSGRDEARLARVAGQASGTAFAADLTRPGAEARLTRFVLDRTGRVDLLVAGAGIGWAGAFGTMPAADLDEVIDVDVRATLRLVRQVVPHMIAAGSGRVVLIGSLAGVVAVRDEAVYSAAKAALAAFADALRYELAPTGVRVTHVVPGVVDTPFFDRRGTPYRRARPRPVPPERVADAVWRAVARDRDEVFVPGWLSLPARVRGAAPGLYRRLAARFG</sequence>
<evidence type="ECO:0000313" key="6">
    <source>
        <dbReference type="EMBL" id="TKT04169.1"/>
    </source>
</evidence>
<evidence type="ECO:0000313" key="7">
    <source>
        <dbReference type="Proteomes" id="UP000305929"/>
    </source>
</evidence>
<dbReference type="SMART" id="SM00822">
    <property type="entry name" value="PKS_KR"/>
    <property type="match status" value="1"/>
</dbReference>
<dbReference type="AlphaFoldDB" id="A0A4U5WPR6"/>
<dbReference type="Proteomes" id="UP000305929">
    <property type="component" value="Unassembled WGS sequence"/>
</dbReference>
<protein>
    <submittedName>
        <fullName evidence="6">SDR family NAD(P)-dependent oxidoreductase</fullName>
    </submittedName>
</protein>
<dbReference type="OrthoDB" id="5178125at2"/>
<comment type="caution">
    <text evidence="6">The sequence shown here is derived from an EMBL/GenBank/DDBJ whole genome shotgun (WGS) entry which is preliminary data.</text>
</comment>
<gene>
    <name evidence="6" type="ORF">E4U91_31765</name>
</gene>
<accession>A0A4U5WPR6</accession>
<feature type="compositionally biased region" description="Pro residues" evidence="4">
    <location>
        <begin position="13"/>
        <end position="24"/>
    </location>
</feature>
<dbReference type="PANTHER" id="PTHR44196">
    <property type="entry name" value="DEHYDROGENASE/REDUCTASE SDR FAMILY MEMBER 7B"/>
    <property type="match status" value="1"/>
</dbReference>
<evidence type="ECO:0000256" key="4">
    <source>
        <dbReference type="SAM" id="MobiDB-lite"/>
    </source>
</evidence>
<evidence type="ECO:0000259" key="5">
    <source>
        <dbReference type="SMART" id="SM00822"/>
    </source>
</evidence>
<dbReference type="CDD" id="cd05233">
    <property type="entry name" value="SDR_c"/>
    <property type="match status" value="1"/>
</dbReference>
<keyword evidence="2" id="KW-0560">Oxidoreductase</keyword>
<keyword evidence="7" id="KW-1185">Reference proteome</keyword>